<gene>
    <name evidence="3" type="ORF">HAX54_012985</name>
</gene>
<dbReference type="Proteomes" id="UP000823775">
    <property type="component" value="Unassembled WGS sequence"/>
</dbReference>
<comment type="caution">
    <text evidence="3">The sequence shown here is derived from an EMBL/GenBank/DDBJ whole genome shotgun (WGS) entry which is preliminary data.</text>
</comment>
<dbReference type="SUPFAM" id="SSF52047">
    <property type="entry name" value="RNI-like"/>
    <property type="match status" value="1"/>
</dbReference>
<dbReference type="SMART" id="SM00256">
    <property type="entry name" value="FBOX"/>
    <property type="match status" value="1"/>
</dbReference>
<dbReference type="Pfam" id="PF24758">
    <property type="entry name" value="LRR_At5g56370"/>
    <property type="match status" value="1"/>
</dbReference>
<feature type="compositionally biased region" description="Polar residues" evidence="1">
    <location>
        <begin position="1"/>
        <end position="13"/>
    </location>
</feature>
<evidence type="ECO:0000256" key="1">
    <source>
        <dbReference type="SAM" id="MobiDB-lite"/>
    </source>
</evidence>
<dbReference type="InterPro" id="IPR036047">
    <property type="entry name" value="F-box-like_dom_sf"/>
</dbReference>
<dbReference type="PROSITE" id="PS50181">
    <property type="entry name" value="FBOX"/>
    <property type="match status" value="1"/>
</dbReference>
<feature type="region of interest" description="Disordered" evidence="1">
    <location>
        <begin position="1"/>
        <end position="22"/>
    </location>
</feature>
<protein>
    <recommendedName>
        <fullName evidence="2">F-box domain-containing protein</fullName>
    </recommendedName>
</protein>
<dbReference type="Gene3D" id="1.20.1280.50">
    <property type="match status" value="1"/>
</dbReference>
<dbReference type="PANTHER" id="PTHR34145">
    <property type="entry name" value="OS02G0105600 PROTEIN"/>
    <property type="match status" value="1"/>
</dbReference>
<dbReference type="InterPro" id="IPR053772">
    <property type="entry name" value="At1g61320/At1g61330-like"/>
</dbReference>
<dbReference type="InterPro" id="IPR001810">
    <property type="entry name" value="F-box_dom"/>
</dbReference>
<dbReference type="SUPFAM" id="SSF81383">
    <property type="entry name" value="F-box domain"/>
    <property type="match status" value="1"/>
</dbReference>
<dbReference type="Gene3D" id="3.80.10.10">
    <property type="entry name" value="Ribonuclease Inhibitor"/>
    <property type="match status" value="1"/>
</dbReference>
<proteinExistence type="predicted"/>
<dbReference type="InterPro" id="IPR055411">
    <property type="entry name" value="LRR_FXL15/At3g58940/PEG3-like"/>
</dbReference>
<evidence type="ECO:0000313" key="3">
    <source>
        <dbReference type="EMBL" id="MCD7451664.1"/>
    </source>
</evidence>
<evidence type="ECO:0000313" key="4">
    <source>
        <dbReference type="Proteomes" id="UP000823775"/>
    </source>
</evidence>
<dbReference type="InterPro" id="IPR032675">
    <property type="entry name" value="LRR_dom_sf"/>
</dbReference>
<sequence length="471" mass="53923">MAETNGSQVQKASQVHEGSGEERVDRISELPVHVIHGIFSKLNQKDVARTSVLSKRWYYCWTRRPNLVLCQLLRGNTYMSLEKFVKLVDQSLQPHVEENLHLEEFNLKYLVHDRTLASHIGRWIHLVVKLNVKVLRIDTLDSSSSPYYSLPDVIYAAKKLTTLKLSRCKFEFDINSTTTSISFCSLKDLYLRYVHISRGQLQQVLDSCPFITSLTLSYCEGICKLHVFGSLVHLKNLTVMSCKLDSVIVQAPNLMQFTLIQGSNLEEVEIQAPNLLEFSFLGDKLPFSSMDPSSLESARLNFFLSKTLRIFNFGDVDSIWCTNLQHFLQKFNYSKGLMLVIFCCKTKNILIYEDPRELVFPPSPHVDIFIAPMPLVESIIDMLMSKPPKIISVLPCTNSKVLQVLPELKGCPKKRKSGKDCLFNIQCCYCHRGLKEVSNFMDTTDQEMTSWYSWLKSTPLINKVTTFTFNA</sequence>
<dbReference type="PANTHER" id="PTHR34145:SF28">
    <property type="entry name" value="F-BOX DOMAIN-CONTAINING PROTEIN"/>
    <property type="match status" value="1"/>
</dbReference>
<name>A0ABS8RYJ4_DATST</name>
<reference evidence="3 4" key="1">
    <citation type="journal article" date="2021" name="BMC Genomics">
        <title>Datura genome reveals duplications of psychoactive alkaloid biosynthetic genes and high mutation rate following tissue culture.</title>
        <authorList>
            <person name="Rajewski A."/>
            <person name="Carter-House D."/>
            <person name="Stajich J."/>
            <person name="Litt A."/>
        </authorList>
    </citation>
    <scope>NUCLEOTIDE SEQUENCE [LARGE SCALE GENOMIC DNA]</scope>
    <source>
        <strain evidence="3">AR-01</strain>
    </source>
</reference>
<dbReference type="EMBL" id="JACEIK010000177">
    <property type="protein sequence ID" value="MCD7451664.1"/>
    <property type="molecule type" value="Genomic_DNA"/>
</dbReference>
<feature type="domain" description="F-box" evidence="2">
    <location>
        <begin position="24"/>
        <end position="58"/>
    </location>
</feature>
<organism evidence="3 4">
    <name type="scientific">Datura stramonium</name>
    <name type="common">Jimsonweed</name>
    <name type="synonym">Common thornapple</name>
    <dbReference type="NCBI Taxonomy" id="4076"/>
    <lineage>
        <taxon>Eukaryota</taxon>
        <taxon>Viridiplantae</taxon>
        <taxon>Streptophyta</taxon>
        <taxon>Embryophyta</taxon>
        <taxon>Tracheophyta</taxon>
        <taxon>Spermatophyta</taxon>
        <taxon>Magnoliopsida</taxon>
        <taxon>eudicotyledons</taxon>
        <taxon>Gunneridae</taxon>
        <taxon>Pentapetalae</taxon>
        <taxon>asterids</taxon>
        <taxon>lamiids</taxon>
        <taxon>Solanales</taxon>
        <taxon>Solanaceae</taxon>
        <taxon>Solanoideae</taxon>
        <taxon>Datureae</taxon>
        <taxon>Datura</taxon>
    </lineage>
</organism>
<keyword evidence="4" id="KW-1185">Reference proteome</keyword>
<accession>A0ABS8RYJ4</accession>
<evidence type="ECO:0000259" key="2">
    <source>
        <dbReference type="PROSITE" id="PS50181"/>
    </source>
</evidence>
<dbReference type="Pfam" id="PF00646">
    <property type="entry name" value="F-box"/>
    <property type="match status" value="1"/>
</dbReference>